<sequence>MANSDWVMAYPSGRSEYLRFEGSDHRPLVTSFDPVKKYRKNLFRYDRRFKDNPEVSQLIFQAWNSDPTASIDHRLHLCRVAIIKWSKEQLLNSKQDILALSDQLEEAMCNNDASQSTIDNLNQKLASAYKQEEEYWKQHSRQLWLTLGDKNSGYFHAATKTRRAINNISVLESPSGNKVYEEKEIVKTISDYFQDIFTSQEGERNKVVQETL</sequence>
<keyword evidence="1" id="KW-0175">Coiled coil</keyword>
<protein>
    <submittedName>
        <fullName evidence="3">Uncharacterized protein LOC109130876</fullName>
    </submittedName>
</protein>
<dbReference type="GeneID" id="109130876"/>
<dbReference type="Proteomes" id="UP000694864">
    <property type="component" value="Chromosome 19"/>
</dbReference>
<organism evidence="2 3">
    <name type="scientific">Camelina sativa</name>
    <name type="common">False flax</name>
    <name type="synonym">Myagrum sativum</name>
    <dbReference type="NCBI Taxonomy" id="90675"/>
    <lineage>
        <taxon>Eukaryota</taxon>
        <taxon>Viridiplantae</taxon>
        <taxon>Streptophyta</taxon>
        <taxon>Embryophyta</taxon>
        <taxon>Tracheophyta</taxon>
        <taxon>Spermatophyta</taxon>
        <taxon>Magnoliopsida</taxon>
        <taxon>eudicotyledons</taxon>
        <taxon>Gunneridae</taxon>
        <taxon>Pentapetalae</taxon>
        <taxon>rosids</taxon>
        <taxon>malvids</taxon>
        <taxon>Brassicales</taxon>
        <taxon>Brassicaceae</taxon>
        <taxon>Camelineae</taxon>
        <taxon>Camelina</taxon>
    </lineage>
</organism>
<reference evidence="2" key="1">
    <citation type="journal article" date="2014" name="Nat. Commun.">
        <title>The emerging biofuel crop Camelina sativa retains a highly undifferentiated hexaploid genome structure.</title>
        <authorList>
            <person name="Kagale S."/>
            <person name="Koh C."/>
            <person name="Nixon J."/>
            <person name="Bollina V."/>
            <person name="Clarke W.E."/>
            <person name="Tuteja R."/>
            <person name="Spillane C."/>
            <person name="Robinson S.J."/>
            <person name="Links M.G."/>
            <person name="Clarke C."/>
            <person name="Higgins E.E."/>
            <person name="Huebert T."/>
            <person name="Sharpe A.G."/>
            <person name="Parkin I.A."/>
        </authorList>
    </citation>
    <scope>NUCLEOTIDE SEQUENCE [LARGE SCALE GENOMIC DNA]</scope>
    <source>
        <strain evidence="2">cv. DH55</strain>
    </source>
</reference>
<name>A0ABM1RBW5_CAMSA</name>
<accession>A0ABM1RBW5</accession>
<evidence type="ECO:0000256" key="1">
    <source>
        <dbReference type="SAM" id="Coils"/>
    </source>
</evidence>
<keyword evidence="2" id="KW-1185">Reference proteome</keyword>
<gene>
    <name evidence="3" type="primary">LOC109130876</name>
</gene>
<reference evidence="3" key="2">
    <citation type="submission" date="2025-08" db="UniProtKB">
        <authorList>
            <consortium name="RefSeq"/>
        </authorList>
    </citation>
    <scope>IDENTIFICATION</scope>
    <source>
        <tissue evidence="3">Leaf</tissue>
    </source>
</reference>
<proteinExistence type="predicted"/>
<evidence type="ECO:0000313" key="3">
    <source>
        <dbReference type="RefSeq" id="XP_019096503.1"/>
    </source>
</evidence>
<dbReference type="RefSeq" id="XP_019096503.1">
    <property type="nucleotide sequence ID" value="XM_019240958.1"/>
</dbReference>
<feature type="coiled-coil region" evidence="1">
    <location>
        <begin position="87"/>
        <end position="131"/>
    </location>
</feature>
<evidence type="ECO:0000313" key="2">
    <source>
        <dbReference type="Proteomes" id="UP000694864"/>
    </source>
</evidence>